<comment type="similarity">
    <text evidence="3">Belongs to the IspD/TarI cytidylyltransferase family. IspD subfamily.</text>
</comment>
<keyword evidence="1 3" id="KW-0808">Transferase</keyword>
<dbReference type="InterPro" id="IPR050088">
    <property type="entry name" value="IspD/TarI_cytidylyltransf_bact"/>
</dbReference>
<dbReference type="HAMAP" id="MF_00108">
    <property type="entry name" value="IspD"/>
    <property type="match status" value="1"/>
</dbReference>
<accession>A0A517MTL5</accession>
<protein>
    <recommendedName>
        <fullName evidence="3">2-C-methyl-D-erythritol 4-phosphate cytidylyltransferase</fullName>
        <ecNumber evidence="3">2.7.7.60</ecNumber>
    </recommendedName>
    <alternativeName>
        <fullName evidence="3">4-diphosphocytidyl-2C-methyl-D-erythritol synthase</fullName>
    </alternativeName>
    <alternativeName>
        <fullName evidence="3">MEP cytidylyltransferase</fullName>
        <shortName evidence="3">MCT</shortName>
    </alternativeName>
</protein>
<dbReference type="InterPro" id="IPR001228">
    <property type="entry name" value="IspD"/>
</dbReference>
<comment type="catalytic activity">
    <reaction evidence="3">
        <text>2-C-methyl-D-erythritol 4-phosphate + CTP + H(+) = 4-CDP-2-C-methyl-D-erythritol + diphosphate</text>
        <dbReference type="Rhea" id="RHEA:13429"/>
        <dbReference type="ChEBI" id="CHEBI:15378"/>
        <dbReference type="ChEBI" id="CHEBI:33019"/>
        <dbReference type="ChEBI" id="CHEBI:37563"/>
        <dbReference type="ChEBI" id="CHEBI:57823"/>
        <dbReference type="ChEBI" id="CHEBI:58262"/>
        <dbReference type="EC" id="2.7.7.60"/>
    </reaction>
</comment>
<feature type="site" description="Transition state stabilizer" evidence="3">
    <location>
        <position position="16"/>
    </location>
</feature>
<keyword evidence="3" id="KW-0414">Isoprene biosynthesis</keyword>
<dbReference type="InterPro" id="IPR034683">
    <property type="entry name" value="IspD/TarI"/>
</dbReference>
<dbReference type="Proteomes" id="UP000319852">
    <property type="component" value="Chromosome"/>
</dbReference>
<dbReference type="RefSeq" id="WP_145059055.1">
    <property type="nucleotide sequence ID" value="NZ_CP036263.1"/>
</dbReference>
<keyword evidence="5" id="KW-1185">Reference proteome</keyword>
<dbReference type="UniPathway" id="UPA00056">
    <property type="reaction ID" value="UER00093"/>
</dbReference>
<evidence type="ECO:0000256" key="3">
    <source>
        <dbReference type="HAMAP-Rule" id="MF_00108"/>
    </source>
</evidence>
<feature type="site" description="Positions MEP for the nucleophilic attack" evidence="3">
    <location>
        <position position="161"/>
    </location>
</feature>
<dbReference type="PANTHER" id="PTHR32125">
    <property type="entry name" value="2-C-METHYL-D-ERYTHRITOL 4-PHOSPHATE CYTIDYLYLTRANSFERASE, CHLOROPLASTIC"/>
    <property type="match status" value="1"/>
</dbReference>
<evidence type="ECO:0000256" key="2">
    <source>
        <dbReference type="ARBA" id="ARBA00022695"/>
    </source>
</evidence>
<dbReference type="Pfam" id="PF01128">
    <property type="entry name" value="IspD"/>
    <property type="match status" value="1"/>
</dbReference>
<comment type="function">
    <text evidence="3">Catalyzes the formation of 4-diphosphocytidyl-2-C-methyl-D-erythritol from CTP and 2-C-methyl-D-erythritol 4-phosphate (MEP).</text>
</comment>
<dbReference type="InterPro" id="IPR029044">
    <property type="entry name" value="Nucleotide-diphossugar_trans"/>
</dbReference>
<dbReference type="GO" id="GO:0050518">
    <property type="term" value="F:2-C-methyl-D-erythritol 4-phosphate cytidylyltransferase activity"/>
    <property type="evidence" value="ECO:0007669"/>
    <property type="project" value="UniProtKB-UniRule"/>
</dbReference>
<evidence type="ECO:0000313" key="5">
    <source>
        <dbReference type="Proteomes" id="UP000319852"/>
    </source>
</evidence>
<dbReference type="AlphaFoldDB" id="A0A517MTL5"/>
<dbReference type="SUPFAM" id="SSF53448">
    <property type="entry name" value="Nucleotide-diphospho-sugar transferases"/>
    <property type="match status" value="1"/>
</dbReference>
<dbReference type="EC" id="2.7.7.60" evidence="3"/>
<dbReference type="CDD" id="cd02516">
    <property type="entry name" value="CDP-ME_synthetase"/>
    <property type="match status" value="1"/>
</dbReference>
<dbReference type="Gene3D" id="3.90.550.10">
    <property type="entry name" value="Spore Coat Polysaccharide Biosynthesis Protein SpsA, Chain A"/>
    <property type="match status" value="1"/>
</dbReference>
<dbReference type="FunFam" id="3.90.550.10:FF:000003">
    <property type="entry name" value="2-C-methyl-D-erythritol 4-phosphate cytidylyltransferase"/>
    <property type="match status" value="1"/>
</dbReference>
<dbReference type="PANTHER" id="PTHR32125:SF4">
    <property type="entry name" value="2-C-METHYL-D-ERYTHRITOL 4-PHOSPHATE CYTIDYLYLTRANSFERASE, CHLOROPLASTIC"/>
    <property type="match status" value="1"/>
</dbReference>
<feature type="site" description="Transition state stabilizer" evidence="3">
    <location>
        <position position="24"/>
    </location>
</feature>
<keyword evidence="2 3" id="KW-0548">Nucleotidyltransferase</keyword>
<reference evidence="4 5" key="1">
    <citation type="submission" date="2019-02" db="EMBL/GenBank/DDBJ databases">
        <title>Deep-cultivation of Planctomycetes and their phenomic and genomic characterization uncovers novel biology.</title>
        <authorList>
            <person name="Wiegand S."/>
            <person name="Jogler M."/>
            <person name="Boedeker C."/>
            <person name="Pinto D."/>
            <person name="Vollmers J."/>
            <person name="Rivas-Marin E."/>
            <person name="Kohn T."/>
            <person name="Peeters S.H."/>
            <person name="Heuer A."/>
            <person name="Rast P."/>
            <person name="Oberbeckmann S."/>
            <person name="Bunk B."/>
            <person name="Jeske O."/>
            <person name="Meyerdierks A."/>
            <person name="Storesund J.E."/>
            <person name="Kallscheuer N."/>
            <person name="Luecker S."/>
            <person name="Lage O.M."/>
            <person name="Pohl T."/>
            <person name="Merkel B.J."/>
            <person name="Hornburger P."/>
            <person name="Mueller R.-W."/>
            <person name="Bruemmer F."/>
            <person name="Labrenz M."/>
            <person name="Spormann A.M."/>
            <person name="Op den Camp H."/>
            <person name="Overmann J."/>
            <person name="Amann R."/>
            <person name="Jetten M.S.M."/>
            <person name="Mascher T."/>
            <person name="Medema M.H."/>
            <person name="Devos D.P."/>
            <person name="Kaster A.-K."/>
            <person name="Ovreas L."/>
            <person name="Rohde M."/>
            <person name="Galperin M.Y."/>
            <person name="Jogler C."/>
        </authorList>
    </citation>
    <scope>NUCLEOTIDE SEQUENCE [LARGE SCALE GENOMIC DNA]</scope>
    <source>
        <strain evidence="4 5">HG15A2</strain>
    </source>
</reference>
<dbReference type="OrthoDB" id="9806837at2"/>
<dbReference type="EMBL" id="CP036263">
    <property type="protein sequence ID" value="QDS98127.1"/>
    <property type="molecule type" value="Genomic_DNA"/>
</dbReference>
<dbReference type="NCBIfam" id="TIGR00453">
    <property type="entry name" value="ispD"/>
    <property type="match status" value="1"/>
</dbReference>
<organism evidence="4 5">
    <name type="scientific">Adhaeretor mobilis</name>
    <dbReference type="NCBI Taxonomy" id="1930276"/>
    <lineage>
        <taxon>Bacteria</taxon>
        <taxon>Pseudomonadati</taxon>
        <taxon>Planctomycetota</taxon>
        <taxon>Planctomycetia</taxon>
        <taxon>Pirellulales</taxon>
        <taxon>Lacipirellulaceae</taxon>
        <taxon>Adhaeretor</taxon>
    </lineage>
</organism>
<feature type="site" description="Positions MEP for the nucleophilic attack" evidence="3">
    <location>
        <position position="215"/>
    </location>
</feature>
<proteinExistence type="inferred from homology"/>
<dbReference type="KEGG" id="amob:HG15A2_13990"/>
<evidence type="ECO:0000313" key="4">
    <source>
        <dbReference type="EMBL" id="QDS98127.1"/>
    </source>
</evidence>
<comment type="pathway">
    <text evidence="3">Isoprenoid biosynthesis; isopentenyl diphosphate biosynthesis via DXP pathway; isopentenyl diphosphate from 1-deoxy-D-xylulose 5-phosphate: step 2/6.</text>
</comment>
<dbReference type="GO" id="GO:0019288">
    <property type="term" value="P:isopentenyl diphosphate biosynthetic process, methylerythritol 4-phosphate pathway"/>
    <property type="evidence" value="ECO:0007669"/>
    <property type="project" value="UniProtKB-UniRule"/>
</dbReference>
<evidence type="ECO:0000256" key="1">
    <source>
        <dbReference type="ARBA" id="ARBA00022679"/>
    </source>
</evidence>
<sequence>MSNIAVILPAAGASRRFGDKNYKKPFAMLAGRAVWLHSAEKFLARKDVKQVIVVVAEEDQEEFKRKFGANLAILGIEVCTGGKERSDSIANALGKLSDEIDTVAVHDAARPCVTEKQLDAVFAAAEKSGAALLAAPIAGTLKRAKASTSGTETSVAETVDRSGLWEAQTPQVFRRELIEQAYSQRGDESATDDAQLVERLGEPVTLVKSAATNIKITTKGDLRLAEQILKIAPKTKTGGVNPFAGDDMWR</sequence>
<gene>
    <name evidence="3 4" type="primary">ispD</name>
    <name evidence="4" type="ORF">HG15A2_13990</name>
</gene>
<name>A0A517MTL5_9BACT</name>